<dbReference type="OrthoDB" id="272392at2759"/>
<name>A0A9P0CN56_9CUCU</name>
<dbReference type="InterPro" id="IPR008806">
    <property type="entry name" value="RNA_pol_III_Rpc82_C"/>
</dbReference>
<reference evidence="10" key="1">
    <citation type="submission" date="2022-01" db="EMBL/GenBank/DDBJ databases">
        <authorList>
            <person name="King R."/>
        </authorList>
    </citation>
    <scope>NUCLEOTIDE SEQUENCE</scope>
</reference>
<dbReference type="Pfam" id="PF05645">
    <property type="entry name" value="RNA_pol_Rpc82"/>
    <property type="match status" value="1"/>
</dbReference>
<evidence type="ECO:0000313" key="11">
    <source>
        <dbReference type="Proteomes" id="UP001153636"/>
    </source>
</evidence>
<dbReference type="EMBL" id="OV651814">
    <property type="protein sequence ID" value="CAH1106407.1"/>
    <property type="molecule type" value="Genomic_DNA"/>
</dbReference>
<feature type="domain" description="RNA polymerase III subunit RPC82-related helix-turn-helix" evidence="8">
    <location>
        <begin position="9"/>
        <end position="67"/>
    </location>
</feature>
<keyword evidence="5 6" id="KW-0539">Nucleus</keyword>
<proteinExistence type="inferred from homology"/>
<dbReference type="Pfam" id="PF08221">
    <property type="entry name" value="HTH_9"/>
    <property type="match status" value="1"/>
</dbReference>
<dbReference type="GO" id="GO:0006351">
    <property type="term" value="P:DNA-templated transcription"/>
    <property type="evidence" value="ECO:0007669"/>
    <property type="project" value="InterPro"/>
</dbReference>
<feature type="domain" description="RNA polymerase III Rpc82 C -terminal" evidence="7">
    <location>
        <begin position="199"/>
        <end position="316"/>
    </location>
</feature>
<protein>
    <recommendedName>
        <fullName evidence="6">DNA-directed RNA polymerase III subunit RPC3</fullName>
        <shortName evidence="6">RNA polymerase III subunit C3</shortName>
    </recommendedName>
</protein>
<evidence type="ECO:0000256" key="1">
    <source>
        <dbReference type="ARBA" id="ARBA00004123"/>
    </source>
</evidence>
<dbReference type="Proteomes" id="UP001153636">
    <property type="component" value="Chromosome 2"/>
</dbReference>
<keyword evidence="11" id="KW-1185">Reference proteome</keyword>
<dbReference type="Pfam" id="PF20912">
    <property type="entry name" value="RPC3_helical"/>
    <property type="match status" value="1"/>
</dbReference>
<evidence type="ECO:0000259" key="7">
    <source>
        <dbReference type="Pfam" id="PF05645"/>
    </source>
</evidence>
<comment type="similarity">
    <text evidence="2 6">Belongs to the eukaryotic RPC3/POLR3C RNA polymerase subunit family.</text>
</comment>
<comment type="function">
    <text evidence="6">DNA-dependent RNA polymerase catalyzes the transcription of DNA into RNA using the four ribonucleoside triphosphates as substrates. Specific core component of RNA polymerase III which synthesizes small RNAs, such as 5S rRNA and tRNAs.</text>
</comment>
<evidence type="ECO:0000259" key="8">
    <source>
        <dbReference type="Pfam" id="PF08221"/>
    </source>
</evidence>
<dbReference type="InterPro" id="IPR039748">
    <property type="entry name" value="RPC3"/>
</dbReference>
<accession>A0A9P0CN56</accession>
<keyword evidence="4 6" id="KW-0804">Transcription</keyword>
<dbReference type="InterPro" id="IPR013197">
    <property type="entry name" value="RNA_pol_III_RPC82-rel_HTH"/>
</dbReference>
<evidence type="ECO:0000256" key="3">
    <source>
        <dbReference type="ARBA" id="ARBA00022478"/>
    </source>
</evidence>
<comment type="subunit">
    <text evidence="6">Component of the RNA polymerase III (Pol III) complex consisting of 17 subunits.</text>
</comment>
<dbReference type="Gene3D" id="6.10.140.1450">
    <property type="match status" value="1"/>
</dbReference>
<dbReference type="Gene3D" id="1.10.10.10">
    <property type="entry name" value="Winged helix-like DNA-binding domain superfamily/Winged helix DNA-binding domain"/>
    <property type="match status" value="4"/>
</dbReference>
<dbReference type="GO" id="GO:0003697">
    <property type="term" value="F:single-stranded DNA binding"/>
    <property type="evidence" value="ECO:0007669"/>
    <property type="project" value="UniProtKB-UniRule"/>
</dbReference>
<dbReference type="GO" id="GO:0005666">
    <property type="term" value="C:RNA polymerase III complex"/>
    <property type="evidence" value="ECO:0007669"/>
    <property type="project" value="UniProtKB-UniRule"/>
</dbReference>
<dbReference type="PANTHER" id="PTHR12949">
    <property type="entry name" value="RNA POLYMERASE III DNA DIRECTED -RELATED"/>
    <property type="match status" value="1"/>
</dbReference>
<evidence type="ECO:0000256" key="6">
    <source>
        <dbReference type="RuleBase" id="RU367076"/>
    </source>
</evidence>
<evidence type="ECO:0000259" key="9">
    <source>
        <dbReference type="Pfam" id="PF22536"/>
    </source>
</evidence>
<feature type="domain" description="DNA-directed RNA polymerase III subunit RPC3 winged-helix" evidence="9">
    <location>
        <begin position="325"/>
        <end position="403"/>
    </location>
</feature>
<dbReference type="AlphaFoldDB" id="A0A9P0CN56"/>
<gene>
    <name evidence="10" type="ORF">PSYICH_LOCUS6872</name>
</gene>
<dbReference type="FunFam" id="1.10.10.10:FF:000199">
    <property type="entry name" value="DNA-directed RNA polymerase III subunit RPC3"/>
    <property type="match status" value="1"/>
</dbReference>
<dbReference type="InterPro" id="IPR036388">
    <property type="entry name" value="WH-like_DNA-bd_sf"/>
</dbReference>
<dbReference type="Pfam" id="PF22536">
    <property type="entry name" value="WHD_POLR3C"/>
    <property type="match status" value="1"/>
</dbReference>
<evidence type="ECO:0000256" key="4">
    <source>
        <dbReference type="ARBA" id="ARBA00023163"/>
    </source>
</evidence>
<evidence type="ECO:0000256" key="2">
    <source>
        <dbReference type="ARBA" id="ARBA00007206"/>
    </source>
</evidence>
<evidence type="ECO:0000256" key="5">
    <source>
        <dbReference type="ARBA" id="ARBA00023242"/>
    </source>
</evidence>
<dbReference type="PANTHER" id="PTHR12949:SF0">
    <property type="entry name" value="DNA-DIRECTED RNA POLYMERASE III SUBUNIT RPC3"/>
    <property type="match status" value="1"/>
</dbReference>
<comment type="subcellular location">
    <subcellularLocation>
        <location evidence="1 6">Nucleus</location>
    </subcellularLocation>
</comment>
<evidence type="ECO:0000313" key="10">
    <source>
        <dbReference type="EMBL" id="CAH1106407.1"/>
    </source>
</evidence>
<dbReference type="InterPro" id="IPR055207">
    <property type="entry name" value="POLR3C_WHD"/>
</dbReference>
<sequence>MSSQLGKVVGLLLIERFGPVVEKVGTSLYQYGSSPLLHIKKRTDLPLSKVKESLTILIKYQLVTFTTNQNENIANYSLKSERVLLMLRYPKYINMIKKKFGDTSEMIIEELLQRSYITATEALLKVHERLTKNGDNVVSFSQLKNEFVSLVNAKYLIRLPVNEDTDKPVPKLVSNEKEMHILPPIDLNLIQKFKSAENVTFPDNDIYWQVNFDRFHQDMRDKIIVSAFTKKFDENAGELIKMLLQQMYIRTEPWVDVSNPIPILEIKDLARKQKSLGQLNTFFDQYVNIIEQDHSNLIRKAGEASGGSFQIYLKEAYTQFAWEIVEQSVMEKFDTKAARIFRLVKLKQYVEPDMIQRLAMIPAKEAKRLTYQLLEENFLQIQELRKAAVGGSGPMKSFTLFHIKLDLVVRMILELCYKTLFNVMTRRNHEKITNKRIIDKKQRVDTITLGMRSQGAEEDQLAEIEEMITPPEREILERIEKTMKKLNTVELEIDDTIFLLQIYLLCH</sequence>
<organism evidence="10 11">
    <name type="scientific">Psylliodes chrysocephalus</name>
    <dbReference type="NCBI Taxonomy" id="3402493"/>
    <lineage>
        <taxon>Eukaryota</taxon>
        <taxon>Metazoa</taxon>
        <taxon>Ecdysozoa</taxon>
        <taxon>Arthropoda</taxon>
        <taxon>Hexapoda</taxon>
        <taxon>Insecta</taxon>
        <taxon>Pterygota</taxon>
        <taxon>Neoptera</taxon>
        <taxon>Endopterygota</taxon>
        <taxon>Coleoptera</taxon>
        <taxon>Polyphaga</taxon>
        <taxon>Cucujiformia</taxon>
        <taxon>Chrysomeloidea</taxon>
        <taxon>Chrysomelidae</taxon>
        <taxon>Galerucinae</taxon>
        <taxon>Alticini</taxon>
        <taxon>Psylliodes</taxon>
    </lineage>
</organism>
<keyword evidence="3 6" id="KW-0240">DNA-directed RNA polymerase</keyword>